<keyword evidence="5" id="KW-0411">Iron-sulfur</keyword>
<dbReference type="SUPFAM" id="SSF102114">
    <property type="entry name" value="Radical SAM enzymes"/>
    <property type="match status" value="1"/>
</dbReference>
<dbReference type="NCBIfam" id="TIGR03975">
    <property type="entry name" value="rSAM_ocin_1"/>
    <property type="match status" value="1"/>
</dbReference>
<dbReference type="KEGG" id="pbap:Pla133_28490"/>
<dbReference type="SFLD" id="SFLDG01082">
    <property type="entry name" value="B12-binding_domain_containing"/>
    <property type="match status" value="1"/>
</dbReference>
<dbReference type="InterPro" id="IPR058240">
    <property type="entry name" value="rSAM_sf"/>
</dbReference>
<accession>A0A518BLA7</accession>
<dbReference type="GO" id="GO:0051536">
    <property type="term" value="F:iron-sulfur cluster binding"/>
    <property type="evidence" value="ECO:0007669"/>
    <property type="project" value="UniProtKB-KW"/>
</dbReference>
<name>A0A518BLA7_9BACT</name>
<evidence type="ECO:0000256" key="3">
    <source>
        <dbReference type="ARBA" id="ARBA00022723"/>
    </source>
</evidence>
<protein>
    <submittedName>
        <fullName evidence="8">Radical SAM superfamily protein</fullName>
    </submittedName>
</protein>
<evidence type="ECO:0000313" key="9">
    <source>
        <dbReference type="Proteomes" id="UP000316921"/>
    </source>
</evidence>
<dbReference type="PANTHER" id="PTHR43409:SF7">
    <property type="entry name" value="BLL1977 PROTEIN"/>
    <property type="match status" value="1"/>
</dbReference>
<evidence type="ECO:0000256" key="4">
    <source>
        <dbReference type="ARBA" id="ARBA00023004"/>
    </source>
</evidence>
<dbReference type="GO" id="GO:0046872">
    <property type="term" value="F:metal ion binding"/>
    <property type="evidence" value="ECO:0007669"/>
    <property type="project" value="UniProtKB-KW"/>
</dbReference>
<dbReference type="InterPro" id="IPR023404">
    <property type="entry name" value="rSAM_horseshoe"/>
</dbReference>
<organism evidence="8 9">
    <name type="scientific">Engelhardtia mirabilis</name>
    <dbReference type="NCBI Taxonomy" id="2528011"/>
    <lineage>
        <taxon>Bacteria</taxon>
        <taxon>Pseudomonadati</taxon>
        <taxon>Planctomycetota</taxon>
        <taxon>Planctomycetia</taxon>
        <taxon>Planctomycetia incertae sedis</taxon>
        <taxon>Engelhardtia</taxon>
    </lineage>
</organism>
<dbReference type="Gene3D" id="3.40.50.280">
    <property type="entry name" value="Cobalamin-binding domain"/>
    <property type="match status" value="1"/>
</dbReference>
<dbReference type="Proteomes" id="UP000316921">
    <property type="component" value="Chromosome"/>
</dbReference>
<evidence type="ECO:0000256" key="5">
    <source>
        <dbReference type="ARBA" id="ARBA00023014"/>
    </source>
</evidence>
<evidence type="ECO:0000313" key="8">
    <source>
        <dbReference type="EMBL" id="QDU67760.1"/>
    </source>
</evidence>
<proteinExistence type="predicted"/>
<keyword evidence="3" id="KW-0479">Metal-binding</keyword>
<dbReference type="GO" id="GO:0031419">
    <property type="term" value="F:cobalamin binding"/>
    <property type="evidence" value="ECO:0007669"/>
    <property type="project" value="InterPro"/>
</dbReference>
<dbReference type="PROSITE" id="PS51332">
    <property type="entry name" value="B12_BINDING"/>
    <property type="match status" value="1"/>
</dbReference>
<dbReference type="InterPro" id="IPR006158">
    <property type="entry name" value="Cobalamin-bd"/>
</dbReference>
<evidence type="ECO:0000259" key="7">
    <source>
        <dbReference type="PROSITE" id="PS51332"/>
    </source>
</evidence>
<dbReference type="Pfam" id="PF04055">
    <property type="entry name" value="Radical_SAM"/>
    <property type="match status" value="1"/>
</dbReference>
<dbReference type="InterPro" id="IPR051198">
    <property type="entry name" value="BchE-like"/>
</dbReference>
<sequence length="669" mass="74842">MIQPKNTSRVSVVVMPWAECARPSLPAGILKALLERGGMAADVIHANVDFACELGQHAYAVVASGKLWTFTAEWVFSRAAFPESRSESGVEAVDKWLPLVRESFRFKDYLGEDFREWIADLRDVRAPALIEDVAGRTNGYDVVAFTCSVNQLVPALAAARRIKELRPKTFILFGGAQVEGEMGDEVMRAFAWVDAVFQGEAEDGGLDAFRWALGEADEAPPQLIHRDATGGIVGATTSGRLEDMNGAPTPLFDEYFDAVRGVRDARGEQISVSGLMFESARGCWWGEVHHCTFCGLNGGNMKFRAKDPERVLDEVLGLADRYRQLTFHAADNIISQGYRRTLLPALAEADLGLEFFYETKSNLSRADVKQLRDARVRAIQPGVESLSSHVLELMDKGVSGIRNVQLLKFCREYGVEVAYNILCGFPGEVPEDYLQQAELTKRLHHLAPPSGVGDFMLQRFSPMHFDAPRFGIKDVQSHRAYAHIFPSDGVDLNRLAFYFRYKLEHPPIARRLKSELRKLVRRWQARWEKGSWMPELTFRRARSWVLVQDARDAKARQQYVLSGPEMEVFLAADEIRSVDRIARDIGRERDEVLAAVTALDGLGLVMVEGEQVLTLALPRAKAVVPRFEYELDAPQFNVRPEDKPGGGANSSEELERRPSRAGREALTEA</sequence>
<evidence type="ECO:0000256" key="2">
    <source>
        <dbReference type="ARBA" id="ARBA00022691"/>
    </source>
</evidence>
<comment type="cofactor">
    <cofactor evidence="1">
        <name>[4Fe-4S] cluster</name>
        <dbReference type="ChEBI" id="CHEBI:49883"/>
    </cofactor>
</comment>
<keyword evidence="2" id="KW-0949">S-adenosyl-L-methionine</keyword>
<dbReference type="EMBL" id="CP036287">
    <property type="protein sequence ID" value="QDU67760.1"/>
    <property type="molecule type" value="Genomic_DNA"/>
</dbReference>
<dbReference type="RefSeq" id="WP_145066197.1">
    <property type="nucleotide sequence ID" value="NZ_CP036287.1"/>
</dbReference>
<gene>
    <name evidence="8" type="ORF">Pla133_28490</name>
</gene>
<dbReference type="InterPro" id="IPR007197">
    <property type="entry name" value="rSAM"/>
</dbReference>
<dbReference type="InterPro" id="IPR023984">
    <property type="entry name" value="rSAM_ocin_1"/>
</dbReference>
<reference evidence="8 9" key="1">
    <citation type="submission" date="2019-02" db="EMBL/GenBank/DDBJ databases">
        <title>Deep-cultivation of Planctomycetes and their phenomic and genomic characterization uncovers novel biology.</title>
        <authorList>
            <person name="Wiegand S."/>
            <person name="Jogler M."/>
            <person name="Boedeker C."/>
            <person name="Pinto D."/>
            <person name="Vollmers J."/>
            <person name="Rivas-Marin E."/>
            <person name="Kohn T."/>
            <person name="Peeters S.H."/>
            <person name="Heuer A."/>
            <person name="Rast P."/>
            <person name="Oberbeckmann S."/>
            <person name="Bunk B."/>
            <person name="Jeske O."/>
            <person name="Meyerdierks A."/>
            <person name="Storesund J.E."/>
            <person name="Kallscheuer N."/>
            <person name="Luecker S."/>
            <person name="Lage O.M."/>
            <person name="Pohl T."/>
            <person name="Merkel B.J."/>
            <person name="Hornburger P."/>
            <person name="Mueller R.-W."/>
            <person name="Bruemmer F."/>
            <person name="Labrenz M."/>
            <person name="Spormann A.M."/>
            <person name="Op den Camp H."/>
            <person name="Overmann J."/>
            <person name="Amann R."/>
            <person name="Jetten M.S.M."/>
            <person name="Mascher T."/>
            <person name="Medema M.H."/>
            <person name="Devos D.P."/>
            <person name="Kaster A.-K."/>
            <person name="Ovreas L."/>
            <person name="Rohde M."/>
            <person name="Galperin M.Y."/>
            <person name="Jogler C."/>
        </authorList>
    </citation>
    <scope>NUCLEOTIDE SEQUENCE [LARGE SCALE GENOMIC DNA]</scope>
    <source>
        <strain evidence="8 9">Pla133</strain>
    </source>
</reference>
<dbReference type="GO" id="GO:0005829">
    <property type="term" value="C:cytosol"/>
    <property type="evidence" value="ECO:0007669"/>
    <property type="project" value="TreeGrafter"/>
</dbReference>
<keyword evidence="4" id="KW-0408">Iron</keyword>
<dbReference type="Gene3D" id="3.80.30.20">
    <property type="entry name" value="tm_1862 like domain"/>
    <property type="match status" value="1"/>
</dbReference>
<dbReference type="AlphaFoldDB" id="A0A518BLA7"/>
<dbReference type="PANTHER" id="PTHR43409">
    <property type="entry name" value="ANAEROBIC MAGNESIUM-PROTOPORPHYRIN IX MONOMETHYL ESTER CYCLASE-RELATED"/>
    <property type="match status" value="1"/>
</dbReference>
<evidence type="ECO:0000256" key="6">
    <source>
        <dbReference type="SAM" id="MobiDB-lite"/>
    </source>
</evidence>
<dbReference type="SMART" id="SM00729">
    <property type="entry name" value="Elp3"/>
    <property type="match status" value="1"/>
</dbReference>
<keyword evidence="9" id="KW-1185">Reference proteome</keyword>
<feature type="region of interest" description="Disordered" evidence="6">
    <location>
        <begin position="635"/>
        <end position="669"/>
    </location>
</feature>
<feature type="domain" description="B12-binding" evidence="7">
    <location>
        <begin position="78"/>
        <end position="219"/>
    </location>
</feature>
<dbReference type="SFLD" id="SFLDF00324">
    <property type="entry name" value="bacteriocin_maturation"/>
    <property type="match status" value="1"/>
</dbReference>
<dbReference type="SFLD" id="SFLDS00029">
    <property type="entry name" value="Radical_SAM"/>
    <property type="match status" value="1"/>
</dbReference>
<evidence type="ECO:0000256" key="1">
    <source>
        <dbReference type="ARBA" id="ARBA00001966"/>
    </source>
</evidence>
<dbReference type="InterPro" id="IPR006638">
    <property type="entry name" value="Elp3/MiaA/NifB-like_rSAM"/>
</dbReference>
<dbReference type="GO" id="GO:0003824">
    <property type="term" value="F:catalytic activity"/>
    <property type="evidence" value="ECO:0007669"/>
    <property type="project" value="InterPro"/>
</dbReference>
<feature type="compositionally biased region" description="Basic and acidic residues" evidence="6">
    <location>
        <begin position="653"/>
        <end position="669"/>
    </location>
</feature>